<evidence type="ECO:0000256" key="10">
    <source>
        <dbReference type="SAM" id="Coils"/>
    </source>
</evidence>
<evidence type="ECO:0000256" key="7">
    <source>
        <dbReference type="ARBA" id="ARBA00022777"/>
    </source>
</evidence>
<dbReference type="PATRIC" id="fig|1603606.3.peg.2501"/>
<keyword evidence="5" id="KW-0808">Transferase</keyword>
<dbReference type="GO" id="GO:0016020">
    <property type="term" value="C:membrane"/>
    <property type="evidence" value="ECO:0007669"/>
    <property type="project" value="UniProtKB-SubCell"/>
</dbReference>
<dbReference type="InterPro" id="IPR003660">
    <property type="entry name" value="HAMP_dom"/>
</dbReference>
<keyword evidence="15" id="KW-1185">Reference proteome</keyword>
<dbReference type="SUPFAM" id="SSF55874">
    <property type="entry name" value="ATPase domain of HSP90 chaperone/DNA topoisomerase II/histidine kinase"/>
    <property type="match status" value="1"/>
</dbReference>
<keyword evidence="6" id="KW-0547">Nucleotide-binding</keyword>
<keyword evidence="11" id="KW-0812">Transmembrane</keyword>
<evidence type="ECO:0000256" key="8">
    <source>
        <dbReference type="ARBA" id="ARBA00022840"/>
    </source>
</evidence>
<dbReference type="GO" id="GO:0005524">
    <property type="term" value="F:ATP binding"/>
    <property type="evidence" value="ECO:0007669"/>
    <property type="project" value="UniProtKB-KW"/>
</dbReference>
<dbReference type="InterPro" id="IPR003661">
    <property type="entry name" value="HisK_dim/P_dom"/>
</dbReference>
<dbReference type="EC" id="2.7.13.3" evidence="3"/>
<sequence>MQITLGKKLFLYTSGILVLLLLVTFLVLERSQSRQWEEHLRAQSISFVRFATPELLKLFRGSFSPQADGTTIQEVNDFLAVNADLIQVSIYSPNGRLLYRSPGFGSFSTRTLTGSEEEIAPERMLSDQTTTRTLSLPGGGRILDLVTPAFSPSGARILAVRYLISYDSVDIRLAEVRQHFLRIAILAVLSSLLLVALAARRVTRPIKELTVGARAIAQGDLQTRIATPRGDEIGSLARAFNEMAESLAVSQHQLTEKNRALSDANSELRTMQEQLIRAERLAAIGQLAAGVSHEIDNPVGIILGYAELLREDLAEGDPRRDDVQAIIDECKRCKRITGGLLGFARTAPPRTEPLQLAPLVEGTLASLRPQKLFREIVLRLDKGPALPPIVGDADQLRQVLVDLFLNAAQAMAGKGTLTVEIRRDGKEGVVLVSDSGPGVPAELLERVFDPFFSTKGSGEGTGLGLSLCRKLAEAHGGTLRAETSDSGGALFRLGLPLATKENCFDKGPVDSLG</sequence>
<feature type="coiled-coil region" evidence="10">
    <location>
        <begin position="254"/>
        <end position="281"/>
    </location>
</feature>
<organism evidence="14 15">
    <name type="scientific">Desulfuromonas soudanensis</name>
    <dbReference type="NCBI Taxonomy" id="1603606"/>
    <lineage>
        <taxon>Bacteria</taxon>
        <taxon>Pseudomonadati</taxon>
        <taxon>Thermodesulfobacteriota</taxon>
        <taxon>Desulfuromonadia</taxon>
        <taxon>Desulfuromonadales</taxon>
        <taxon>Desulfuromonadaceae</taxon>
        <taxon>Desulfuromonas</taxon>
    </lineage>
</organism>
<evidence type="ECO:0000313" key="14">
    <source>
        <dbReference type="EMBL" id="ALC17074.1"/>
    </source>
</evidence>
<evidence type="ECO:0000259" key="13">
    <source>
        <dbReference type="PROSITE" id="PS50885"/>
    </source>
</evidence>
<protein>
    <recommendedName>
        <fullName evidence="3">histidine kinase</fullName>
        <ecNumber evidence="3">2.7.13.3</ecNumber>
    </recommendedName>
</protein>
<dbReference type="Pfam" id="PF02518">
    <property type="entry name" value="HATPase_c"/>
    <property type="match status" value="1"/>
</dbReference>
<dbReference type="Gene3D" id="3.30.565.10">
    <property type="entry name" value="Histidine kinase-like ATPase, C-terminal domain"/>
    <property type="match status" value="1"/>
</dbReference>
<comment type="subcellular location">
    <subcellularLocation>
        <location evidence="2">Membrane</location>
    </subcellularLocation>
</comment>
<dbReference type="CDD" id="cd06225">
    <property type="entry name" value="HAMP"/>
    <property type="match status" value="1"/>
</dbReference>
<dbReference type="Gene3D" id="1.10.287.130">
    <property type="match status" value="1"/>
</dbReference>
<evidence type="ECO:0000256" key="3">
    <source>
        <dbReference type="ARBA" id="ARBA00012438"/>
    </source>
</evidence>
<evidence type="ECO:0000256" key="9">
    <source>
        <dbReference type="ARBA" id="ARBA00023012"/>
    </source>
</evidence>
<evidence type="ECO:0000256" key="1">
    <source>
        <dbReference type="ARBA" id="ARBA00000085"/>
    </source>
</evidence>
<dbReference type="PANTHER" id="PTHR43065">
    <property type="entry name" value="SENSOR HISTIDINE KINASE"/>
    <property type="match status" value="1"/>
</dbReference>
<dbReference type="PANTHER" id="PTHR43065:SF10">
    <property type="entry name" value="PEROXIDE STRESS-ACTIVATED HISTIDINE KINASE MAK3"/>
    <property type="match status" value="1"/>
</dbReference>
<keyword evidence="11" id="KW-1133">Transmembrane helix</keyword>
<dbReference type="SMART" id="SM00304">
    <property type="entry name" value="HAMP"/>
    <property type="match status" value="1"/>
</dbReference>
<evidence type="ECO:0000256" key="4">
    <source>
        <dbReference type="ARBA" id="ARBA00022553"/>
    </source>
</evidence>
<evidence type="ECO:0000256" key="6">
    <source>
        <dbReference type="ARBA" id="ARBA00022741"/>
    </source>
</evidence>
<dbReference type="STRING" id="1603606.DSOUD_2311"/>
<keyword evidence="9" id="KW-0902">Two-component regulatory system</keyword>
<proteinExistence type="predicted"/>
<feature type="domain" description="Histidine kinase" evidence="12">
    <location>
        <begin position="290"/>
        <end position="499"/>
    </location>
</feature>
<dbReference type="EMBL" id="CP010802">
    <property type="protein sequence ID" value="ALC17074.1"/>
    <property type="molecule type" value="Genomic_DNA"/>
</dbReference>
<name>A0A0M5INW8_9BACT</name>
<dbReference type="Pfam" id="PF00672">
    <property type="entry name" value="HAMP"/>
    <property type="match status" value="1"/>
</dbReference>
<keyword evidence="11" id="KW-0472">Membrane</keyword>
<evidence type="ECO:0000313" key="15">
    <source>
        <dbReference type="Proteomes" id="UP000057158"/>
    </source>
</evidence>
<dbReference type="SUPFAM" id="SSF47384">
    <property type="entry name" value="Homodimeric domain of signal transducing histidine kinase"/>
    <property type="match status" value="1"/>
</dbReference>
<dbReference type="PRINTS" id="PR00344">
    <property type="entry name" value="BCTRLSENSOR"/>
</dbReference>
<dbReference type="PROSITE" id="PS50109">
    <property type="entry name" value="HIS_KIN"/>
    <property type="match status" value="1"/>
</dbReference>
<dbReference type="PROSITE" id="PS50885">
    <property type="entry name" value="HAMP"/>
    <property type="match status" value="1"/>
</dbReference>
<keyword evidence="8" id="KW-0067">ATP-binding</keyword>
<dbReference type="SMART" id="SM00388">
    <property type="entry name" value="HisKA"/>
    <property type="match status" value="1"/>
</dbReference>
<evidence type="ECO:0000256" key="5">
    <source>
        <dbReference type="ARBA" id="ARBA00022679"/>
    </source>
</evidence>
<evidence type="ECO:0000256" key="11">
    <source>
        <dbReference type="SAM" id="Phobius"/>
    </source>
</evidence>
<evidence type="ECO:0000256" key="2">
    <source>
        <dbReference type="ARBA" id="ARBA00004370"/>
    </source>
</evidence>
<feature type="domain" description="HAMP" evidence="13">
    <location>
        <begin position="200"/>
        <end position="252"/>
    </location>
</feature>
<dbReference type="Proteomes" id="UP000057158">
    <property type="component" value="Chromosome"/>
</dbReference>
<dbReference type="Pfam" id="PF00512">
    <property type="entry name" value="HisKA"/>
    <property type="match status" value="1"/>
</dbReference>
<evidence type="ECO:0000259" key="12">
    <source>
        <dbReference type="PROSITE" id="PS50109"/>
    </source>
</evidence>
<dbReference type="RefSeq" id="WP_053551110.1">
    <property type="nucleotide sequence ID" value="NZ_CP010802.1"/>
</dbReference>
<accession>A0A0M5INW8</accession>
<dbReference type="SMART" id="SM00387">
    <property type="entry name" value="HATPase_c"/>
    <property type="match status" value="1"/>
</dbReference>
<dbReference type="SUPFAM" id="SSF158472">
    <property type="entry name" value="HAMP domain-like"/>
    <property type="match status" value="1"/>
</dbReference>
<dbReference type="InterPro" id="IPR004358">
    <property type="entry name" value="Sig_transdc_His_kin-like_C"/>
</dbReference>
<comment type="catalytic activity">
    <reaction evidence="1">
        <text>ATP + protein L-histidine = ADP + protein N-phospho-L-histidine.</text>
        <dbReference type="EC" id="2.7.13.3"/>
    </reaction>
</comment>
<dbReference type="InterPro" id="IPR003594">
    <property type="entry name" value="HATPase_dom"/>
</dbReference>
<gene>
    <name evidence="14" type="ORF">DSOUD_2311</name>
</gene>
<dbReference type="CDD" id="cd00082">
    <property type="entry name" value="HisKA"/>
    <property type="match status" value="1"/>
</dbReference>
<dbReference type="InterPro" id="IPR005467">
    <property type="entry name" value="His_kinase_dom"/>
</dbReference>
<keyword evidence="4" id="KW-0597">Phosphoprotein</keyword>
<keyword evidence="7 14" id="KW-0418">Kinase</keyword>
<feature type="transmembrane region" description="Helical" evidence="11">
    <location>
        <begin position="9"/>
        <end position="28"/>
    </location>
</feature>
<dbReference type="AlphaFoldDB" id="A0A0M5INW8"/>
<dbReference type="Gene3D" id="6.10.340.10">
    <property type="match status" value="1"/>
</dbReference>
<reference evidence="14 15" key="1">
    <citation type="submission" date="2015-07" db="EMBL/GenBank/DDBJ databases">
        <title>Isolation and Genomic Characterization of a Novel Halophilic Metal-Reducing Deltaproteobacterium from the Deep Subsurface.</title>
        <authorList>
            <person name="Badalamenti J.P."/>
            <person name="Summers Z.M."/>
            <person name="Gralnick J.A."/>
            <person name="Bond D.R."/>
        </authorList>
    </citation>
    <scope>NUCLEOTIDE SEQUENCE [LARGE SCALE GENOMIC DNA]</scope>
    <source>
        <strain evidence="14 15">WTL</strain>
    </source>
</reference>
<feature type="transmembrane region" description="Helical" evidence="11">
    <location>
        <begin position="180"/>
        <end position="199"/>
    </location>
</feature>
<dbReference type="GO" id="GO:0000155">
    <property type="term" value="F:phosphorelay sensor kinase activity"/>
    <property type="evidence" value="ECO:0007669"/>
    <property type="project" value="InterPro"/>
</dbReference>
<dbReference type="InterPro" id="IPR036890">
    <property type="entry name" value="HATPase_C_sf"/>
</dbReference>
<dbReference type="InterPro" id="IPR036097">
    <property type="entry name" value="HisK_dim/P_sf"/>
</dbReference>
<dbReference type="KEGG" id="des:DSOUD_2311"/>
<keyword evidence="10" id="KW-0175">Coiled coil</keyword>